<proteinExistence type="predicted"/>
<comment type="caution">
    <text evidence="1">The sequence shown here is derived from an EMBL/GenBank/DDBJ whole genome shotgun (WGS) entry which is preliminary data.</text>
</comment>
<accession>A0ABS2NQG6</accession>
<dbReference type="Proteomes" id="UP001314796">
    <property type="component" value="Unassembled WGS sequence"/>
</dbReference>
<dbReference type="RefSeq" id="WP_243427898.1">
    <property type="nucleotide sequence ID" value="NZ_JAFBEE010000009.1"/>
</dbReference>
<organism evidence="1 2">
    <name type="scientific">Alkaliphilus hydrothermalis</name>
    <dbReference type="NCBI Taxonomy" id="1482730"/>
    <lineage>
        <taxon>Bacteria</taxon>
        <taxon>Bacillati</taxon>
        <taxon>Bacillota</taxon>
        <taxon>Clostridia</taxon>
        <taxon>Peptostreptococcales</taxon>
        <taxon>Natronincolaceae</taxon>
        <taxon>Alkaliphilus</taxon>
    </lineage>
</organism>
<dbReference type="Pfam" id="PF07009">
    <property type="entry name" value="NusG_II"/>
    <property type="match status" value="1"/>
</dbReference>
<dbReference type="InterPro" id="IPR038690">
    <property type="entry name" value="NusG_2_sf"/>
</dbReference>
<gene>
    <name evidence="1" type="ORF">JOC73_001694</name>
</gene>
<evidence type="ECO:0000313" key="1">
    <source>
        <dbReference type="EMBL" id="MBM7615132.1"/>
    </source>
</evidence>
<sequence length="139" mass="15714">MKFMKLMTTADKILILFIIVLSISSIFAIPLLLPEGTGDKEVVVNLDGKAIHRFPLVDSQIPEIIDFDFKFNNKNYTGRLEMKDGQVRLHRLSEEISPLSIHADMGWISEPHQMIVSLPVKMVITIESAEEAPFDAISY</sequence>
<name>A0ABS2NQG6_9FIRM</name>
<evidence type="ECO:0008006" key="3">
    <source>
        <dbReference type="Google" id="ProtNLM"/>
    </source>
</evidence>
<evidence type="ECO:0000313" key="2">
    <source>
        <dbReference type="Proteomes" id="UP001314796"/>
    </source>
</evidence>
<dbReference type="CDD" id="cd09846">
    <property type="entry name" value="DUF1312"/>
    <property type="match status" value="1"/>
</dbReference>
<reference evidence="1 2" key="1">
    <citation type="submission" date="2021-01" db="EMBL/GenBank/DDBJ databases">
        <title>Genomic Encyclopedia of Type Strains, Phase IV (KMG-IV): sequencing the most valuable type-strain genomes for metagenomic binning, comparative biology and taxonomic classification.</title>
        <authorList>
            <person name="Goeker M."/>
        </authorList>
    </citation>
    <scope>NUCLEOTIDE SEQUENCE [LARGE SCALE GENOMIC DNA]</scope>
    <source>
        <strain evidence="1 2">DSM 25890</strain>
    </source>
</reference>
<keyword evidence="2" id="KW-1185">Reference proteome</keyword>
<protein>
    <recommendedName>
        <fullName evidence="3">NusG domain-containing protein</fullName>
    </recommendedName>
</protein>
<dbReference type="Gene3D" id="2.60.320.10">
    <property type="entry name" value="N-utilization substance G protein NusG, insert domain"/>
    <property type="match status" value="1"/>
</dbReference>
<dbReference type="EMBL" id="JAFBEE010000009">
    <property type="protein sequence ID" value="MBM7615132.1"/>
    <property type="molecule type" value="Genomic_DNA"/>
</dbReference>